<keyword evidence="2" id="KW-0472">Membrane</keyword>
<proteinExistence type="predicted"/>
<feature type="non-terminal residue" evidence="3">
    <location>
        <position position="1"/>
    </location>
</feature>
<comment type="caution">
    <text evidence="3">The sequence shown here is derived from an EMBL/GenBank/DDBJ whole genome shotgun (WGS) entry which is preliminary data.</text>
</comment>
<protein>
    <submittedName>
        <fullName evidence="3">Uncharacterized protein</fullName>
    </submittedName>
</protein>
<evidence type="ECO:0000313" key="4">
    <source>
        <dbReference type="Proteomes" id="UP000886520"/>
    </source>
</evidence>
<keyword evidence="2" id="KW-1133">Transmembrane helix</keyword>
<keyword evidence="4" id="KW-1185">Reference proteome</keyword>
<accession>A0A9D4UKU0</accession>
<evidence type="ECO:0000256" key="2">
    <source>
        <dbReference type="SAM" id="Phobius"/>
    </source>
</evidence>
<feature type="transmembrane region" description="Helical" evidence="2">
    <location>
        <begin position="198"/>
        <end position="218"/>
    </location>
</feature>
<dbReference type="EMBL" id="JABFUD020000015">
    <property type="protein sequence ID" value="KAI5069711.1"/>
    <property type="molecule type" value="Genomic_DNA"/>
</dbReference>
<sequence>ERVCVCVCVCVCAHLEHERLRVNGLREACEKWVRLTHKAETPAGAAMASASFLLHLLLALHGVLGSHCLTHPDAPPTYSSAPAESPSPLSYHQANSISAIQTQTSANLTLAEISSQAETVANQSTNHPPVLHHVQTSTSTAVISIPPSPSPSPSSSTPPGDADEDVSASAAAVAAAANFYGVPPPSNTPRRESGATQALIGILLMLLAALIAYGYKLYKRRTSLQYQRFPPQTP</sequence>
<organism evidence="3 4">
    <name type="scientific">Adiantum capillus-veneris</name>
    <name type="common">Maidenhair fern</name>
    <dbReference type="NCBI Taxonomy" id="13818"/>
    <lineage>
        <taxon>Eukaryota</taxon>
        <taxon>Viridiplantae</taxon>
        <taxon>Streptophyta</taxon>
        <taxon>Embryophyta</taxon>
        <taxon>Tracheophyta</taxon>
        <taxon>Polypodiopsida</taxon>
        <taxon>Polypodiidae</taxon>
        <taxon>Polypodiales</taxon>
        <taxon>Pteridineae</taxon>
        <taxon>Pteridaceae</taxon>
        <taxon>Vittarioideae</taxon>
        <taxon>Adiantum</taxon>
    </lineage>
</organism>
<evidence type="ECO:0000313" key="3">
    <source>
        <dbReference type="EMBL" id="KAI5069711.1"/>
    </source>
</evidence>
<feature type="compositionally biased region" description="Low complexity" evidence="1">
    <location>
        <begin position="136"/>
        <end position="145"/>
    </location>
</feature>
<reference evidence="3" key="1">
    <citation type="submission" date="2021-01" db="EMBL/GenBank/DDBJ databases">
        <title>Adiantum capillus-veneris genome.</title>
        <authorList>
            <person name="Fang Y."/>
            <person name="Liao Q."/>
        </authorList>
    </citation>
    <scope>NUCLEOTIDE SEQUENCE</scope>
    <source>
        <strain evidence="3">H3</strain>
        <tissue evidence="3">Leaf</tissue>
    </source>
</reference>
<name>A0A9D4UKU0_ADICA</name>
<dbReference type="Proteomes" id="UP000886520">
    <property type="component" value="Chromosome 15"/>
</dbReference>
<feature type="region of interest" description="Disordered" evidence="1">
    <location>
        <begin position="136"/>
        <end position="168"/>
    </location>
</feature>
<gene>
    <name evidence="3" type="ORF">GOP47_0016012</name>
</gene>
<keyword evidence="2" id="KW-0812">Transmembrane</keyword>
<evidence type="ECO:0000256" key="1">
    <source>
        <dbReference type="SAM" id="MobiDB-lite"/>
    </source>
</evidence>
<dbReference type="AlphaFoldDB" id="A0A9D4UKU0"/>